<evidence type="ECO:0000256" key="1">
    <source>
        <dbReference type="ARBA" id="ARBA00023015"/>
    </source>
</evidence>
<dbReference type="SUPFAM" id="SSF46785">
    <property type="entry name" value="Winged helix' DNA-binding domain"/>
    <property type="match status" value="1"/>
</dbReference>
<dbReference type="PROSITE" id="PS50949">
    <property type="entry name" value="HTH_GNTR"/>
    <property type="match status" value="1"/>
</dbReference>
<evidence type="ECO:0000313" key="5">
    <source>
        <dbReference type="EMBL" id="GAA5176405.1"/>
    </source>
</evidence>
<dbReference type="SMART" id="SM00895">
    <property type="entry name" value="FCD"/>
    <property type="match status" value="1"/>
</dbReference>
<comment type="caution">
    <text evidence="5">The sequence shown here is derived from an EMBL/GenBank/DDBJ whole genome shotgun (WGS) entry which is preliminary data.</text>
</comment>
<feature type="domain" description="HTH gntR-type" evidence="4">
    <location>
        <begin position="8"/>
        <end position="75"/>
    </location>
</feature>
<sequence>MARTGSAPTRARHVRDELRDELLVGRYRPGERLPVAAVAEHFTVSVTVAREALMMLASDGLVVSEPQAGFRVIELSTEHLVDLTSVRVDIDCIALRRSVTQAGLPWESAALAAHHTLASTPMYHEDEPGVSRAWSAAHTEFHRALVAGCGSRILLELRDRLWDASTMYRSWSAEVHRTCGRDVAREHRELLDAALARDADRAVELLAAHISRTTELVLEHRARAAKEDEDAEAVG</sequence>
<dbReference type="InterPro" id="IPR036388">
    <property type="entry name" value="WH-like_DNA-bd_sf"/>
</dbReference>
<dbReference type="Gene3D" id="1.20.120.530">
    <property type="entry name" value="GntR ligand-binding domain-like"/>
    <property type="match status" value="1"/>
</dbReference>
<dbReference type="PANTHER" id="PTHR43537:SF20">
    <property type="entry name" value="HTH-TYPE TRANSCRIPTIONAL REPRESSOR GLAR"/>
    <property type="match status" value="1"/>
</dbReference>
<proteinExistence type="predicted"/>
<name>A0ABP9RF99_9PSEU</name>
<dbReference type="Gene3D" id="1.10.10.10">
    <property type="entry name" value="Winged helix-like DNA-binding domain superfamily/Winged helix DNA-binding domain"/>
    <property type="match status" value="1"/>
</dbReference>
<dbReference type="CDD" id="cd07377">
    <property type="entry name" value="WHTH_GntR"/>
    <property type="match status" value="1"/>
</dbReference>
<dbReference type="InterPro" id="IPR008920">
    <property type="entry name" value="TF_FadR/GntR_C"/>
</dbReference>
<dbReference type="InterPro" id="IPR036390">
    <property type="entry name" value="WH_DNA-bd_sf"/>
</dbReference>
<keyword evidence="3" id="KW-0804">Transcription</keyword>
<dbReference type="SUPFAM" id="SSF48008">
    <property type="entry name" value="GntR ligand-binding domain-like"/>
    <property type="match status" value="1"/>
</dbReference>
<dbReference type="Pfam" id="PF00392">
    <property type="entry name" value="GntR"/>
    <property type="match status" value="1"/>
</dbReference>
<reference evidence="6" key="1">
    <citation type="journal article" date="2019" name="Int. J. Syst. Evol. Microbiol.">
        <title>The Global Catalogue of Microorganisms (GCM) 10K type strain sequencing project: providing services to taxonomists for standard genome sequencing and annotation.</title>
        <authorList>
            <consortium name="The Broad Institute Genomics Platform"/>
            <consortium name="The Broad Institute Genome Sequencing Center for Infectious Disease"/>
            <person name="Wu L."/>
            <person name="Ma J."/>
        </authorList>
    </citation>
    <scope>NUCLEOTIDE SEQUENCE [LARGE SCALE GENOMIC DNA]</scope>
    <source>
        <strain evidence="6">JCM 18303</strain>
    </source>
</reference>
<dbReference type="PANTHER" id="PTHR43537">
    <property type="entry name" value="TRANSCRIPTIONAL REGULATOR, GNTR FAMILY"/>
    <property type="match status" value="1"/>
</dbReference>
<dbReference type="Proteomes" id="UP001428817">
    <property type="component" value="Unassembled WGS sequence"/>
</dbReference>
<keyword evidence="1" id="KW-0805">Transcription regulation</keyword>
<dbReference type="Pfam" id="PF07729">
    <property type="entry name" value="FCD"/>
    <property type="match status" value="1"/>
</dbReference>
<evidence type="ECO:0000259" key="4">
    <source>
        <dbReference type="PROSITE" id="PS50949"/>
    </source>
</evidence>
<dbReference type="SMART" id="SM00345">
    <property type="entry name" value="HTH_GNTR"/>
    <property type="match status" value="1"/>
</dbReference>
<evidence type="ECO:0000256" key="3">
    <source>
        <dbReference type="ARBA" id="ARBA00023163"/>
    </source>
</evidence>
<evidence type="ECO:0000313" key="6">
    <source>
        <dbReference type="Proteomes" id="UP001428817"/>
    </source>
</evidence>
<accession>A0ABP9RF99</accession>
<evidence type="ECO:0000256" key="2">
    <source>
        <dbReference type="ARBA" id="ARBA00023125"/>
    </source>
</evidence>
<organism evidence="5 6">
    <name type="scientific">Pseudonocardia eucalypti</name>
    <dbReference type="NCBI Taxonomy" id="648755"/>
    <lineage>
        <taxon>Bacteria</taxon>
        <taxon>Bacillati</taxon>
        <taxon>Actinomycetota</taxon>
        <taxon>Actinomycetes</taxon>
        <taxon>Pseudonocardiales</taxon>
        <taxon>Pseudonocardiaceae</taxon>
        <taxon>Pseudonocardia</taxon>
    </lineage>
</organism>
<gene>
    <name evidence="5" type="ORF">GCM10023321_84710</name>
</gene>
<keyword evidence="2" id="KW-0238">DNA-binding</keyword>
<protein>
    <submittedName>
        <fullName evidence="5">FCD domain-containing protein</fullName>
    </submittedName>
</protein>
<keyword evidence="6" id="KW-1185">Reference proteome</keyword>
<dbReference type="EMBL" id="BAABJP010000068">
    <property type="protein sequence ID" value="GAA5176405.1"/>
    <property type="molecule type" value="Genomic_DNA"/>
</dbReference>
<dbReference type="InterPro" id="IPR000524">
    <property type="entry name" value="Tscrpt_reg_HTH_GntR"/>
</dbReference>
<dbReference type="RefSeq" id="WP_185065773.1">
    <property type="nucleotide sequence ID" value="NZ_BAABJP010000068.1"/>
</dbReference>
<dbReference type="InterPro" id="IPR011711">
    <property type="entry name" value="GntR_C"/>
</dbReference>